<dbReference type="GO" id="GO:0022625">
    <property type="term" value="C:cytosolic large ribosomal subunit"/>
    <property type="evidence" value="ECO:0007669"/>
    <property type="project" value="TreeGrafter"/>
</dbReference>
<evidence type="ECO:0000256" key="5">
    <source>
        <dbReference type="ARBA" id="ARBA00023274"/>
    </source>
</evidence>
<evidence type="ECO:0000313" key="9">
    <source>
        <dbReference type="Proteomes" id="UP000488299"/>
    </source>
</evidence>
<evidence type="ECO:0000313" key="8">
    <source>
        <dbReference type="EMBL" id="KAB7729214.1"/>
    </source>
</evidence>
<name>A0A7J5TX52_9BACT</name>
<dbReference type="GO" id="GO:0003735">
    <property type="term" value="F:structural constituent of ribosome"/>
    <property type="evidence" value="ECO:0007669"/>
    <property type="project" value="InterPro"/>
</dbReference>
<dbReference type="HAMAP" id="MF_01337_B">
    <property type="entry name" value="Ribosomal_uL18_B"/>
    <property type="match status" value="1"/>
</dbReference>
<dbReference type="FunFam" id="3.30.420.100:FF:000003">
    <property type="entry name" value="50S ribosomal protein L18"/>
    <property type="match status" value="1"/>
</dbReference>
<proteinExistence type="inferred from homology"/>
<dbReference type="CDD" id="cd00432">
    <property type="entry name" value="Ribosomal_L18_L5e"/>
    <property type="match status" value="1"/>
</dbReference>
<protein>
    <recommendedName>
        <fullName evidence="6 7">Large ribosomal subunit protein uL18</fullName>
    </recommendedName>
</protein>
<gene>
    <name evidence="7" type="primary">rplR</name>
    <name evidence="8" type="ORF">F5984_16385</name>
</gene>
<dbReference type="PANTHER" id="PTHR12899:SF3">
    <property type="entry name" value="LARGE RIBOSOMAL SUBUNIT PROTEIN UL18M"/>
    <property type="match status" value="1"/>
</dbReference>
<dbReference type="Gene3D" id="3.30.420.100">
    <property type="match status" value="1"/>
</dbReference>
<evidence type="ECO:0000256" key="7">
    <source>
        <dbReference type="HAMAP-Rule" id="MF_01337"/>
    </source>
</evidence>
<dbReference type="AlphaFoldDB" id="A0A7J5TX52"/>
<dbReference type="InterPro" id="IPR005484">
    <property type="entry name" value="Ribosomal_uL18_bac/plant/anim"/>
</dbReference>
<evidence type="ECO:0000256" key="3">
    <source>
        <dbReference type="ARBA" id="ARBA00022884"/>
    </source>
</evidence>
<dbReference type="NCBIfam" id="TIGR00060">
    <property type="entry name" value="L18_bact"/>
    <property type="match status" value="1"/>
</dbReference>
<dbReference type="PANTHER" id="PTHR12899">
    <property type="entry name" value="39S RIBOSOMAL PROTEIN L18, MITOCHONDRIAL"/>
    <property type="match status" value="1"/>
</dbReference>
<comment type="similarity">
    <text evidence="1 7">Belongs to the universal ribosomal protein uL18 family.</text>
</comment>
<dbReference type="GO" id="GO:0008097">
    <property type="term" value="F:5S rRNA binding"/>
    <property type="evidence" value="ECO:0007669"/>
    <property type="project" value="TreeGrafter"/>
</dbReference>
<comment type="function">
    <text evidence="7">This is one of the proteins that bind and probably mediate the attachment of the 5S RNA into the large ribosomal subunit, where it forms part of the central protuberance.</text>
</comment>
<keyword evidence="9" id="KW-1185">Reference proteome</keyword>
<keyword evidence="2 7" id="KW-0699">rRNA-binding</keyword>
<dbReference type="SUPFAM" id="SSF53137">
    <property type="entry name" value="Translational machinery components"/>
    <property type="match status" value="1"/>
</dbReference>
<dbReference type="Pfam" id="PF00861">
    <property type="entry name" value="Ribosomal_L18p"/>
    <property type="match status" value="1"/>
</dbReference>
<comment type="subunit">
    <text evidence="7">Part of the 50S ribosomal subunit; part of the 5S rRNA/L5/L18/L25 subcomplex. Contacts the 5S and 23S rRNAs.</text>
</comment>
<dbReference type="RefSeq" id="WP_019988514.1">
    <property type="nucleotide sequence ID" value="NZ_WELI01000006.1"/>
</dbReference>
<dbReference type="EMBL" id="WELI01000006">
    <property type="protein sequence ID" value="KAB7729214.1"/>
    <property type="molecule type" value="Genomic_DNA"/>
</dbReference>
<evidence type="ECO:0000256" key="1">
    <source>
        <dbReference type="ARBA" id="ARBA00007116"/>
    </source>
</evidence>
<accession>A0A7J5TX52</accession>
<comment type="caution">
    <text evidence="8">The sequence shown here is derived from an EMBL/GenBank/DDBJ whole genome shotgun (WGS) entry which is preliminary data.</text>
</comment>
<dbReference type="InterPro" id="IPR004389">
    <property type="entry name" value="Ribosomal_uL18_bac-type"/>
</dbReference>
<reference evidence="8 9" key="1">
    <citation type="submission" date="2019-10" db="EMBL/GenBank/DDBJ databases">
        <title>Rudanella paleaurantiibacter sp. nov., isolated from sludge.</title>
        <authorList>
            <person name="Xu S.Q."/>
        </authorList>
    </citation>
    <scope>NUCLEOTIDE SEQUENCE [LARGE SCALE GENOMIC DNA]</scope>
    <source>
        <strain evidence="8 9">HX-22-17</strain>
    </source>
</reference>
<keyword evidence="5 7" id="KW-0687">Ribonucleoprotein</keyword>
<sequence>MATNKTERRQRIKYSIRAKVSGTAERPRLSVFRSNKAIYAQLIDDAAGHTLVAASSVELKSEASGFTVDVAKEVGKRIAEKAASKNITAVVFDRNGYLYHGKVKALADGAREGGLKF</sequence>
<evidence type="ECO:0000256" key="6">
    <source>
        <dbReference type="ARBA" id="ARBA00035197"/>
    </source>
</evidence>
<evidence type="ECO:0000256" key="2">
    <source>
        <dbReference type="ARBA" id="ARBA00022730"/>
    </source>
</evidence>
<organism evidence="8 9">
    <name type="scientific">Rudanella paleaurantiibacter</name>
    <dbReference type="NCBI Taxonomy" id="2614655"/>
    <lineage>
        <taxon>Bacteria</taxon>
        <taxon>Pseudomonadati</taxon>
        <taxon>Bacteroidota</taxon>
        <taxon>Cytophagia</taxon>
        <taxon>Cytophagales</taxon>
        <taxon>Cytophagaceae</taxon>
        <taxon>Rudanella</taxon>
    </lineage>
</organism>
<dbReference type="InterPro" id="IPR057268">
    <property type="entry name" value="Ribosomal_L18"/>
</dbReference>
<evidence type="ECO:0000256" key="4">
    <source>
        <dbReference type="ARBA" id="ARBA00022980"/>
    </source>
</evidence>
<keyword evidence="4 7" id="KW-0689">Ribosomal protein</keyword>
<dbReference type="GO" id="GO:0006412">
    <property type="term" value="P:translation"/>
    <property type="evidence" value="ECO:0007669"/>
    <property type="project" value="UniProtKB-UniRule"/>
</dbReference>
<keyword evidence="3 7" id="KW-0694">RNA-binding</keyword>
<dbReference type="Proteomes" id="UP000488299">
    <property type="component" value="Unassembled WGS sequence"/>
</dbReference>